<dbReference type="GO" id="GO:0007166">
    <property type="term" value="P:cell surface receptor signaling pathway"/>
    <property type="evidence" value="ECO:0007669"/>
    <property type="project" value="InterPro"/>
</dbReference>
<feature type="transmembrane region" description="Helical" evidence="5">
    <location>
        <begin position="46"/>
        <end position="65"/>
    </location>
</feature>
<protein>
    <submittedName>
        <fullName evidence="7">AGRG4 protein</fullName>
    </submittedName>
</protein>
<accession>A0A8X8BTR2</accession>
<dbReference type="PROSITE" id="PS50261">
    <property type="entry name" value="G_PROTEIN_RECEP_F2_4"/>
    <property type="match status" value="1"/>
</dbReference>
<dbReference type="EMBL" id="JAATIS010000147">
    <property type="protein sequence ID" value="KAG2470128.1"/>
    <property type="molecule type" value="Genomic_DNA"/>
</dbReference>
<feature type="transmembrane region" description="Helical" evidence="5">
    <location>
        <begin position="116"/>
        <end position="137"/>
    </location>
</feature>
<dbReference type="GO" id="GO:0005886">
    <property type="term" value="C:plasma membrane"/>
    <property type="evidence" value="ECO:0007669"/>
    <property type="project" value="TreeGrafter"/>
</dbReference>
<reference evidence="7 8" key="1">
    <citation type="journal article" date="2021" name="Cell">
        <title>Tracing the genetic footprints of vertebrate landing in non-teleost ray-finned fishes.</title>
        <authorList>
            <person name="Bi X."/>
            <person name="Wang K."/>
            <person name="Yang L."/>
            <person name="Pan H."/>
            <person name="Jiang H."/>
            <person name="Wei Q."/>
            <person name="Fang M."/>
            <person name="Yu H."/>
            <person name="Zhu C."/>
            <person name="Cai Y."/>
            <person name="He Y."/>
            <person name="Gan X."/>
            <person name="Zeng H."/>
            <person name="Yu D."/>
            <person name="Zhu Y."/>
            <person name="Jiang H."/>
            <person name="Qiu Q."/>
            <person name="Yang H."/>
            <person name="Zhang Y.E."/>
            <person name="Wang W."/>
            <person name="Zhu M."/>
            <person name="He S."/>
            <person name="Zhang G."/>
        </authorList>
    </citation>
    <scope>NUCLEOTIDE SEQUENCE [LARGE SCALE GENOMIC DNA]</scope>
    <source>
        <strain evidence="7">Bchr_013</strain>
    </source>
</reference>
<comment type="subcellular location">
    <subcellularLocation>
        <location evidence="1">Membrane</location>
        <topology evidence="1">Multi-pass membrane protein</topology>
    </subcellularLocation>
</comment>
<name>A0A8X8BTR2_POLSE</name>
<dbReference type="GO" id="GO:0007189">
    <property type="term" value="P:adenylate cyclase-activating G protein-coupled receptor signaling pathway"/>
    <property type="evidence" value="ECO:0007669"/>
    <property type="project" value="TreeGrafter"/>
</dbReference>
<keyword evidence="8" id="KW-1185">Reference proteome</keyword>
<keyword evidence="3 5" id="KW-1133">Transmembrane helix</keyword>
<dbReference type="PANTHER" id="PTHR12011:SF347">
    <property type="entry name" value="FI21270P1-RELATED"/>
    <property type="match status" value="1"/>
</dbReference>
<feature type="transmembrane region" description="Helical" evidence="5">
    <location>
        <begin position="71"/>
        <end position="95"/>
    </location>
</feature>
<keyword evidence="4 5" id="KW-0472">Membrane</keyword>
<feature type="domain" description="G-protein coupled receptors family 2 profile 2" evidence="6">
    <location>
        <begin position="4"/>
        <end position="265"/>
    </location>
</feature>
<evidence type="ECO:0000256" key="1">
    <source>
        <dbReference type="ARBA" id="ARBA00004141"/>
    </source>
</evidence>
<keyword evidence="2 5" id="KW-0812">Transmembrane</keyword>
<dbReference type="Pfam" id="PF00002">
    <property type="entry name" value="7tm_2"/>
    <property type="match status" value="1"/>
</dbReference>
<sequence length="296" mass="33929">MDALSYISYIGCGVSVFFLTIVLLLQPTSSIVSKEKITDLSWFIHFNLAGALLLLNIGFLCSATIPAIQGIHWLCITTGLLLHFFLICSFTWMALEAFQMWLLIWRQSQSILKGSYWRFCLVGWGVPGLLVLTVIAVKHVSYGISKHINNNSYFITLRCWITIDVIIYTTVIGYYALVFIFICGVLVAVFYKLNQTKCESKKAEKNKRNIYEYISTFLGLACLCGFTWGLGFFLAGSSNLAVEYLFTILNSLQGKFMLIVYKYLNYQINLIRFFCKCNFYLYITKYNPKESITPYN</sequence>
<evidence type="ECO:0000313" key="7">
    <source>
        <dbReference type="EMBL" id="KAG2470128.1"/>
    </source>
</evidence>
<evidence type="ECO:0000313" key="8">
    <source>
        <dbReference type="Proteomes" id="UP000886611"/>
    </source>
</evidence>
<dbReference type="PANTHER" id="PTHR12011">
    <property type="entry name" value="ADHESION G-PROTEIN COUPLED RECEPTOR"/>
    <property type="match status" value="1"/>
</dbReference>
<gene>
    <name evidence="7" type="primary">Adgrg4_0</name>
    <name evidence="7" type="ORF">GTO96_0022555</name>
</gene>
<evidence type="ECO:0000256" key="4">
    <source>
        <dbReference type="ARBA" id="ARBA00023136"/>
    </source>
</evidence>
<dbReference type="AlphaFoldDB" id="A0A8X8BTR2"/>
<dbReference type="InterPro" id="IPR000832">
    <property type="entry name" value="GPCR_2_secretin-like"/>
</dbReference>
<dbReference type="GO" id="GO:0004930">
    <property type="term" value="F:G protein-coupled receptor activity"/>
    <property type="evidence" value="ECO:0007669"/>
    <property type="project" value="InterPro"/>
</dbReference>
<dbReference type="Gene3D" id="1.20.1070.10">
    <property type="entry name" value="Rhodopsin 7-helix transmembrane proteins"/>
    <property type="match status" value="1"/>
</dbReference>
<feature type="non-terminal residue" evidence="7">
    <location>
        <position position="296"/>
    </location>
</feature>
<feature type="non-terminal residue" evidence="7">
    <location>
        <position position="1"/>
    </location>
</feature>
<organism evidence="7 8">
    <name type="scientific">Polypterus senegalus</name>
    <name type="common">Senegal bichir</name>
    <dbReference type="NCBI Taxonomy" id="55291"/>
    <lineage>
        <taxon>Eukaryota</taxon>
        <taxon>Metazoa</taxon>
        <taxon>Chordata</taxon>
        <taxon>Craniata</taxon>
        <taxon>Vertebrata</taxon>
        <taxon>Euteleostomi</taxon>
        <taxon>Actinopterygii</taxon>
        <taxon>Polypteriformes</taxon>
        <taxon>Polypteridae</taxon>
        <taxon>Polypterus</taxon>
    </lineage>
</organism>
<dbReference type="PRINTS" id="PR00249">
    <property type="entry name" value="GPCRSECRETIN"/>
</dbReference>
<evidence type="ECO:0000256" key="3">
    <source>
        <dbReference type="ARBA" id="ARBA00022989"/>
    </source>
</evidence>
<proteinExistence type="predicted"/>
<dbReference type="Proteomes" id="UP000886611">
    <property type="component" value="Unassembled WGS sequence"/>
</dbReference>
<evidence type="ECO:0000256" key="2">
    <source>
        <dbReference type="ARBA" id="ARBA00022692"/>
    </source>
</evidence>
<evidence type="ECO:0000259" key="6">
    <source>
        <dbReference type="PROSITE" id="PS50261"/>
    </source>
</evidence>
<feature type="transmembrane region" description="Helical" evidence="5">
    <location>
        <begin position="172"/>
        <end position="193"/>
    </location>
</feature>
<feature type="transmembrane region" description="Helical" evidence="5">
    <location>
        <begin position="213"/>
        <end position="235"/>
    </location>
</feature>
<evidence type="ECO:0000256" key="5">
    <source>
        <dbReference type="SAM" id="Phobius"/>
    </source>
</evidence>
<comment type="caution">
    <text evidence="7">The sequence shown here is derived from an EMBL/GenBank/DDBJ whole genome shotgun (WGS) entry which is preliminary data.</text>
</comment>
<dbReference type="InterPro" id="IPR017981">
    <property type="entry name" value="GPCR_2-like_7TM"/>
</dbReference>
<feature type="transmembrane region" description="Helical" evidence="5">
    <location>
        <begin position="6"/>
        <end position="25"/>
    </location>
</feature>